<dbReference type="InterPro" id="IPR000223">
    <property type="entry name" value="Pept_S26A_signal_pept_1"/>
</dbReference>
<keyword evidence="8" id="KW-0472">Membrane</keyword>
<accession>A0A9D1IPD9</accession>
<dbReference type="PROSITE" id="PS00760">
    <property type="entry name" value="SPASE_I_2"/>
    <property type="match status" value="1"/>
</dbReference>
<dbReference type="PROSITE" id="PS00501">
    <property type="entry name" value="SPASE_I_1"/>
    <property type="match status" value="1"/>
</dbReference>
<dbReference type="InterPro" id="IPR019757">
    <property type="entry name" value="Pept_S26A_signal_pept_1_Lys-AS"/>
</dbReference>
<proteinExistence type="inferred from homology"/>
<dbReference type="EC" id="3.4.21.89" evidence="4 8"/>
<sequence>MNKERIKKIIKNVYPYVIVVIVVVLIRSFIITPAVVDGESMEPTLSDNNVIILNKLDYKLNDIERFDVVVVNWNGEKLVKRVIGLPGEHVEYKNNELYVDGFKMEEDFNHGTTADFKLETIGYLTIPGDKYFVVGDNRENSTDSRYIGLIDKEDILGSVDLRIFPLNKINKVK</sequence>
<dbReference type="GO" id="GO:0009003">
    <property type="term" value="F:signal peptidase activity"/>
    <property type="evidence" value="ECO:0007669"/>
    <property type="project" value="UniProtKB-EC"/>
</dbReference>
<evidence type="ECO:0000256" key="8">
    <source>
        <dbReference type="RuleBase" id="RU003993"/>
    </source>
</evidence>
<comment type="catalytic activity">
    <reaction evidence="1 8">
        <text>Cleavage of hydrophobic, N-terminal signal or leader sequences from secreted and periplasmic proteins.</text>
        <dbReference type="EC" id="3.4.21.89"/>
    </reaction>
</comment>
<dbReference type="EMBL" id="DVMT01000009">
    <property type="protein sequence ID" value="HIU39787.1"/>
    <property type="molecule type" value="Genomic_DNA"/>
</dbReference>
<evidence type="ECO:0000313" key="11">
    <source>
        <dbReference type="EMBL" id="HIU39787.1"/>
    </source>
</evidence>
<evidence type="ECO:0000256" key="1">
    <source>
        <dbReference type="ARBA" id="ARBA00000677"/>
    </source>
</evidence>
<comment type="subcellular location">
    <subcellularLocation>
        <location evidence="2">Cell membrane</location>
        <topology evidence="2">Single-pass type II membrane protein</topology>
    </subcellularLocation>
    <subcellularLocation>
        <location evidence="9">Membrane</location>
        <topology evidence="9">Single-pass type II membrane protein</topology>
    </subcellularLocation>
</comment>
<evidence type="ECO:0000256" key="5">
    <source>
        <dbReference type="ARBA" id="ARBA00022670"/>
    </source>
</evidence>
<evidence type="ECO:0000256" key="6">
    <source>
        <dbReference type="ARBA" id="ARBA00022801"/>
    </source>
</evidence>
<evidence type="ECO:0000256" key="4">
    <source>
        <dbReference type="ARBA" id="ARBA00013208"/>
    </source>
</evidence>
<dbReference type="PROSITE" id="PS00761">
    <property type="entry name" value="SPASE_I_3"/>
    <property type="match status" value="1"/>
</dbReference>
<protein>
    <recommendedName>
        <fullName evidence="4 8">Signal peptidase I</fullName>
        <ecNumber evidence="4 8">3.4.21.89</ecNumber>
    </recommendedName>
</protein>
<dbReference type="CDD" id="cd06530">
    <property type="entry name" value="S26_SPase_I"/>
    <property type="match status" value="1"/>
</dbReference>
<dbReference type="PANTHER" id="PTHR43390:SF1">
    <property type="entry name" value="CHLOROPLAST PROCESSING PEPTIDASE"/>
    <property type="match status" value="1"/>
</dbReference>
<keyword evidence="5 8" id="KW-0645">Protease</keyword>
<gene>
    <name evidence="11" type="primary">lepB</name>
    <name evidence="11" type="ORF">IAB68_00595</name>
</gene>
<keyword evidence="6 8" id="KW-0378">Hydrolase</keyword>
<evidence type="ECO:0000259" key="10">
    <source>
        <dbReference type="Pfam" id="PF10502"/>
    </source>
</evidence>
<dbReference type="AlphaFoldDB" id="A0A9D1IPD9"/>
<evidence type="ECO:0000313" key="12">
    <source>
        <dbReference type="Proteomes" id="UP000824074"/>
    </source>
</evidence>
<dbReference type="InterPro" id="IPR019756">
    <property type="entry name" value="Pept_S26A_signal_pept_1_Ser-AS"/>
</dbReference>
<evidence type="ECO:0000256" key="3">
    <source>
        <dbReference type="ARBA" id="ARBA00009370"/>
    </source>
</evidence>
<dbReference type="Gene3D" id="2.10.109.10">
    <property type="entry name" value="Umud Fragment, subunit A"/>
    <property type="match status" value="1"/>
</dbReference>
<reference evidence="11" key="1">
    <citation type="submission" date="2020-10" db="EMBL/GenBank/DDBJ databases">
        <authorList>
            <person name="Gilroy R."/>
        </authorList>
    </citation>
    <scope>NUCLEOTIDE SEQUENCE</scope>
    <source>
        <strain evidence="11">CHK193-30670</strain>
    </source>
</reference>
<organism evidence="11 12">
    <name type="scientific">Candidatus Aphodocola excrementigallinarum</name>
    <dbReference type="NCBI Taxonomy" id="2840670"/>
    <lineage>
        <taxon>Bacteria</taxon>
        <taxon>Bacillati</taxon>
        <taxon>Bacillota</taxon>
        <taxon>Bacilli</taxon>
        <taxon>Candidatus Aphodocola</taxon>
    </lineage>
</organism>
<dbReference type="GO" id="GO:0004252">
    <property type="term" value="F:serine-type endopeptidase activity"/>
    <property type="evidence" value="ECO:0007669"/>
    <property type="project" value="InterPro"/>
</dbReference>
<evidence type="ECO:0000256" key="7">
    <source>
        <dbReference type="PIRSR" id="PIRSR600223-1"/>
    </source>
</evidence>
<dbReference type="InterPro" id="IPR036286">
    <property type="entry name" value="LexA/Signal_pep-like_sf"/>
</dbReference>
<dbReference type="GO" id="GO:0005886">
    <property type="term" value="C:plasma membrane"/>
    <property type="evidence" value="ECO:0007669"/>
    <property type="project" value="UniProtKB-SubCell"/>
</dbReference>
<dbReference type="GO" id="GO:0006465">
    <property type="term" value="P:signal peptide processing"/>
    <property type="evidence" value="ECO:0007669"/>
    <property type="project" value="InterPro"/>
</dbReference>
<keyword evidence="8" id="KW-0812">Transmembrane</keyword>
<comment type="caution">
    <text evidence="11">The sequence shown here is derived from an EMBL/GenBank/DDBJ whole genome shotgun (WGS) entry which is preliminary data.</text>
</comment>
<name>A0A9D1IPD9_9FIRM</name>
<evidence type="ECO:0000256" key="2">
    <source>
        <dbReference type="ARBA" id="ARBA00004401"/>
    </source>
</evidence>
<dbReference type="PRINTS" id="PR00727">
    <property type="entry name" value="LEADERPTASE"/>
</dbReference>
<dbReference type="InterPro" id="IPR019533">
    <property type="entry name" value="Peptidase_S26"/>
</dbReference>
<feature type="active site" evidence="7">
    <location>
        <position position="80"/>
    </location>
</feature>
<dbReference type="SUPFAM" id="SSF51306">
    <property type="entry name" value="LexA/Signal peptidase"/>
    <property type="match status" value="1"/>
</dbReference>
<evidence type="ECO:0000256" key="9">
    <source>
        <dbReference type="RuleBase" id="RU362042"/>
    </source>
</evidence>
<dbReference type="Pfam" id="PF10502">
    <property type="entry name" value="Peptidase_S26"/>
    <property type="match status" value="1"/>
</dbReference>
<comment type="similarity">
    <text evidence="3 9">Belongs to the peptidase S26 family.</text>
</comment>
<dbReference type="InterPro" id="IPR019758">
    <property type="entry name" value="Pept_S26A_signal_pept_1_CS"/>
</dbReference>
<feature type="domain" description="Peptidase S26" evidence="10">
    <location>
        <begin position="13"/>
        <end position="163"/>
    </location>
</feature>
<reference evidence="11" key="2">
    <citation type="journal article" date="2021" name="PeerJ">
        <title>Extensive microbial diversity within the chicken gut microbiome revealed by metagenomics and culture.</title>
        <authorList>
            <person name="Gilroy R."/>
            <person name="Ravi A."/>
            <person name="Getino M."/>
            <person name="Pursley I."/>
            <person name="Horton D.L."/>
            <person name="Alikhan N.F."/>
            <person name="Baker D."/>
            <person name="Gharbi K."/>
            <person name="Hall N."/>
            <person name="Watson M."/>
            <person name="Adriaenssens E.M."/>
            <person name="Foster-Nyarko E."/>
            <person name="Jarju S."/>
            <person name="Secka A."/>
            <person name="Antonio M."/>
            <person name="Oren A."/>
            <person name="Chaudhuri R.R."/>
            <person name="La Ragione R."/>
            <person name="Hildebrand F."/>
            <person name="Pallen M.J."/>
        </authorList>
    </citation>
    <scope>NUCLEOTIDE SEQUENCE</scope>
    <source>
        <strain evidence="11">CHK193-30670</strain>
    </source>
</reference>
<dbReference type="NCBIfam" id="TIGR02227">
    <property type="entry name" value="sigpep_I_bact"/>
    <property type="match status" value="1"/>
</dbReference>
<dbReference type="PANTHER" id="PTHR43390">
    <property type="entry name" value="SIGNAL PEPTIDASE I"/>
    <property type="match status" value="1"/>
</dbReference>
<feature type="transmembrane region" description="Helical" evidence="8">
    <location>
        <begin position="12"/>
        <end position="36"/>
    </location>
</feature>
<keyword evidence="8" id="KW-1133">Transmembrane helix</keyword>
<dbReference type="Proteomes" id="UP000824074">
    <property type="component" value="Unassembled WGS sequence"/>
</dbReference>
<feature type="active site" evidence="7">
    <location>
        <position position="40"/>
    </location>
</feature>